<dbReference type="Gene3D" id="3.40.190.10">
    <property type="entry name" value="Periplasmic binding protein-like II"/>
    <property type="match status" value="1"/>
</dbReference>
<protein>
    <submittedName>
        <fullName evidence="2">Phosphate/phosphite/phosphonate ABC transporter substrate-binding protein</fullName>
    </submittedName>
</protein>
<dbReference type="EMBL" id="CP043494">
    <property type="protein sequence ID" value="WNG46470.1"/>
    <property type="molecule type" value="Genomic_DNA"/>
</dbReference>
<dbReference type="RefSeq" id="WP_395822883.1">
    <property type="nucleotide sequence ID" value="NZ_CP043494.1"/>
</dbReference>
<dbReference type="SUPFAM" id="SSF53850">
    <property type="entry name" value="Periplasmic binding protein-like II"/>
    <property type="match status" value="1"/>
</dbReference>
<feature type="chain" id="PRO_5045308553" evidence="1">
    <location>
        <begin position="24"/>
        <end position="301"/>
    </location>
</feature>
<reference evidence="2 3" key="1">
    <citation type="submission" date="2019-08" db="EMBL/GenBank/DDBJ databases">
        <title>Archangium and Cystobacter genomes.</title>
        <authorList>
            <person name="Chen I.-C.K."/>
            <person name="Wielgoss S."/>
        </authorList>
    </citation>
    <scope>NUCLEOTIDE SEQUENCE [LARGE SCALE GENOMIC DNA]</scope>
    <source>
        <strain evidence="2 3">Cbm 6</strain>
    </source>
</reference>
<gene>
    <name evidence="2" type="ORF">F0U60_21900</name>
</gene>
<dbReference type="Pfam" id="PF12974">
    <property type="entry name" value="Phosphonate-bd"/>
    <property type="match status" value="1"/>
</dbReference>
<feature type="signal peptide" evidence="1">
    <location>
        <begin position="1"/>
        <end position="23"/>
    </location>
</feature>
<sequence>MISPRSFLLGLALVCAWAPAAGAAAKKATLGVFLPTTLTDGQQRFAYAEALAAKLSAATGRATAAKSFARYEDFSKAVSEGLIDFAVVDSWAAVQLGKATPVALAPLSGETSQRWAIISTAKGSVKDLAGKRLAIVKGAGATDPKFVTNVVLAGDLDAKKHFKLTPVPNVESALKMLEAKGAEAALVPLAHVPEGVRVLFRSSKVPGAVLVGMRGDEDDLTQNLQKLEPVAPFGAFVAVQAKELEDFRRLLQSGPPRRQPVLVEAPTLRVETKALMEPSALQPVLPSFADALEVSAEQPDD</sequence>
<evidence type="ECO:0000313" key="3">
    <source>
        <dbReference type="Proteomes" id="UP001611383"/>
    </source>
</evidence>
<keyword evidence="1" id="KW-0732">Signal</keyword>
<accession>A0ABY9WUX5</accession>
<name>A0ABY9WUX5_9BACT</name>
<evidence type="ECO:0000313" key="2">
    <source>
        <dbReference type="EMBL" id="WNG46470.1"/>
    </source>
</evidence>
<keyword evidence="3" id="KW-1185">Reference proteome</keyword>
<evidence type="ECO:0000256" key="1">
    <source>
        <dbReference type="SAM" id="SignalP"/>
    </source>
</evidence>
<dbReference type="Proteomes" id="UP001611383">
    <property type="component" value="Chromosome"/>
</dbReference>
<proteinExistence type="predicted"/>
<organism evidence="2 3">
    <name type="scientific">Archangium minus</name>
    <dbReference type="NCBI Taxonomy" id="83450"/>
    <lineage>
        <taxon>Bacteria</taxon>
        <taxon>Pseudomonadati</taxon>
        <taxon>Myxococcota</taxon>
        <taxon>Myxococcia</taxon>
        <taxon>Myxococcales</taxon>
        <taxon>Cystobacterineae</taxon>
        <taxon>Archangiaceae</taxon>
        <taxon>Archangium</taxon>
    </lineage>
</organism>